<dbReference type="RefSeq" id="WP_076376331.1">
    <property type="nucleotide sequence ID" value="NZ_AP017422.1"/>
</dbReference>
<reference evidence="4" key="1">
    <citation type="submission" date="2017-01" db="EMBL/GenBank/DDBJ databases">
        <authorList>
            <person name="Varghese N."/>
            <person name="Submissions S."/>
        </authorList>
    </citation>
    <scope>NUCLEOTIDE SEQUENCE [LARGE SCALE GENOMIC DNA]</scope>
    <source>
        <strain evidence="4">DSM 21054</strain>
    </source>
</reference>
<feature type="transmembrane region" description="Helical" evidence="1">
    <location>
        <begin position="215"/>
        <end position="233"/>
    </location>
</feature>
<keyword evidence="1" id="KW-0472">Membrane</keyword>
<feature type="transmembrane region" description="Helical" evidence="1">
    <location>
        <begin position="184"/>
        <end position="203"/>
    </location>
</feature>
<dbReference type="STRING" id="477680.SAMN05421788_1011050"/>
<dbReference type="KEGG" id="fln:FLA_5666"/>
<feature type="transmembrane region" description="Helical" evidence="1">
    <location>
        <begin position="264"/>
        <end position="286"/>
    </location>
</feature>
<accession>A0A173MPJ8</accession>
<keyword evidence="1" id="KW-1133">Transmembrane helix</keyword>
<feature type="transmembrane region" description="Helical" evidence="1">
    <location>
        <begin position="130"/>
        <end position="149"/>
    </location>
</feature>
<dbReference type="AlphaFoldDB" id="A0A173MPJ8"/>
<feature type="transmembrane region" description="Helical" evidence="1">
    <location>
        <begin position="292"/>
        <end position="312"/>
    </location>
</feature>
<dbReference type="InterPro" id="IPR018677">
    <property type="entry name" value="DUF2157"/>
</dbReference>
<gene>
    <name evidence="3" type="ORF">SAMN05421788_1011050</name>
</gene>
<keyword evidence="1" id="KW-0812">Transmembrane</keyword>
<dbReference type="Pfam" id="PF09925">
    <property type="entry name" value="DUF2157"/>
    <property type="match status" value="1"/>
</dbReference>
<feature type="transmembrane region" description="Helical" evidence="1">
    <location>
        <begin position="63"/>
        <end position="84"/>
    </location>
</feature>
<name>A0A173MPJ8_9BACT</name>
<organism evidence="3 4">
    <name type="scientific">Filimonas lacunae</name>
    <dbReference type="NCBI Taxonomy" id="477680"/>
    <lineage>
        <taxon>Bacteria</taxon>
        <taxon>Pseudomonadati</taxon>
        <taxon>Bacteroidota</taxon>
        <taxon>Chitinophagia</taxon>
        <taxon>Chitinophagales</taxon>
        <taxon>Chitinophagaceae</taxon>
        <taxon>Filimonas</taxon>
    </lineage>
</organism>
<feature type="transmembrane region" description="Helical" evidence="1">
    <location>
        <begin position="154"/>
        <end position="172"/>
    </location>
</feature>
<evidence type="ECO:0000256" key="1">
    <source>
        <dbReference type="SAM" id="Phobius"/>
    </source>
</evidence>
<feature type="transmembrane region" description="Helical" evidence="1">
    <location>
        <begin position="104"/>
        <end position="124"/>
    </location>
</feature>
<dbReference type="OrthoDB" id="650263at2"/>
<evidence type="ECO:0000259" key="2">
    <source>
        <dbReference type="Pfam" id="PF09925"/>
    </source>
</evidence>
<evidence type="ECO:0000313" key="3">
    <source>
        <dbReference type="EMBL" id="SIS75953.1"/>
    </source>
</evidence>
<proteinExistence type="predicted"/>
<keyword evidence="4" id="KW-1185">Reference proteome</keyword>
<evidence type="ECO:0000313" key="4">
    <source>
        <dbReference type="Proteomes" id="UP000186917"/>
    </source>
</evidence>
<feature type="transmembrane region" description="Helical" evidence="1">
    <location>
        <begin position="239"/>
        <end position="257"/>
    </location>
</feature>
<feature type="domain" description="DUF2157" evidence="2">
    <location>
        <begin position="8"/>
        <end position="151"/>
    </location>
</feature>
<dbReference type="EMBL" id="FTOR01000001">
    <property type="protein sequence ID" value="SIS75953.1"/>
    <property type="molecule type" value="Genomic_DNA"/>
</dbReference>
<sequence>MNIPLFKRLLQNQLITEEEMTCIEKQQHKPASVHWDLLTLLYLGILLLCSGLGVVVYKNIDTIGHMAIITFIALACAACFIWCFKKAPGFSRSKVNFSHVLNDYLVLLGSLLLLVWVGYMQFAYEVFGSRWGLATFVPMLSLFGIAYYFDHLGVLSLAVTNLAAWAGITVAPLQFASNDFSNELLIYTGIALGLGLLLAMYITHKLKVKEHFSSVYQHFGIHIFLISLMAGLFHYEHWIALWFLIILLALSVCYWQAVQTKSYYLLVVTALYGYVTVSYAIVYGLLTMRDEGIILAMIYLIVSAIALILILIHYNKKFKEHASV</sequence>
<feature type="transmembrane region" description="Helical" evidence="1">
    <location>
        <begin position="35"/>
        <end position="57"/>
    </location>
</feature>
<protein>
    <submittedName>
        <fullName evidence="3">Predicted membrane protein</fullName>
    </submittedName>
</protein>
<dbReference type="Proteomes" id="UP000186917">
    <property type="component" value="Unassembled WGS sequence"/>
</dbReference>